<name>A0A9P8LH25_9PEZI</name>
<sequence length="319" mass="34120">MTATTPTISNPSSSNSLIPLTTHFDPPLSCLQHLTLSFVPSPSPSSTITGKTVQPAFADRRECFPSGFLASVYYGPANYYSPGLCPIGYTSACEPTLPASVNGVKSGESAWQCCPSTYTCDPYSYNICNSALNSRVTITVAPDGETVNQWQTITLPNANGDYSLYGERLTVANAPAVMIRFQSSDLPFLSNAATEPLASTTILSLTTDSTNILNATQSSNPTITNASSPRELSQGVKIALAIAIPTSIILFLAGIFIGFRWRELRQRRVSITDSTLETPNELKANSMSNGEGPPWLLASRGSRGGVAEIATWRPVHEVE</sequence>
<gene>
    <name evidence="2" type="ORF">GP486_001487</name>
</gene>
<evidence type="ECO:0000256" key="1">
    <source>
        <dbReference type="SAM" id="Phobius"/>
    </source>
</evidence>
<keyword evidence="3" id="KW-1185">Reference proteome</keyword>
<proteinExistence type="predicted"/>
<comment type="caution">
    <text evidence="2">The sequence shown here is derived from an EMBL/GenBank/DDBJ whole genome shotgun (WGS) entry which is preliminary data.</text>
</comment>
<keyword evidence="1" id="KW-0812">Transmembrane</keyword>
<organism evidence="2 3">
    <name type="scientific">Trichoglossum hirsutum</name>
    <dbReference type="NCBI Taxonomy" id="265104"/>
    <lineage>
        <taxon>Eukaryota</taxon>
        <taxon>Fungi</taxon>
        <taxon>Dikarya</taxon>
        <taxon>Ascomycota</taxon>
        <taxon>Pezizomycotina</taxon>
        <taxon>Geoglossomycetes</taxon>
        <taxon>Geoglossales</taxon>
        <taxon>Geoglossaceae</taxon>
        <taxon>Trichoglossum</taxon>
    </lineage>
</organism>
<dbReference type="Proteomes" id="UP000750711">
    <property type="component" value="Unassembled WGS sequence"/>
</dbReference>
<accession>A0A9P8LH25</accession>
<evidence type="ECO:0000313" key="2">
    <source>
        <dbReference type="EMBL" id="KAH0565119.1"/>
    </source>
</evidence>
<keyword evidence="1" id="KW-0472">Membrane</keyword>
<reference evidence="2" key="1">
    <citation type="submission" date="2021-03" db="EMBL/GenBank/DDBJ databases">
        <title>Comparative genomics and phylogenomic investigation of the class Geoglossomycetes provide insights into ecological specialization and systematics.</title>
        <authorList>
            <person name="Melie T."/>
            <person name="Pirro S."/>
            <person name="Miller A.N."/>
            <person name="Quandt A."/>
        </authorList>
    </citation>
    <scope>NUCLEOTIDE SEQUENCE</scope>
    <source>
        <strain evidence="2">CAQ_001_2017</strain>
    </source>
</reference>
<evidence type="ECO:0000313" key="3">
    <source>
        <dbReference type="Proteomes" id="UP000750711"/>
    </source>
</evidence>
<dbReference type="AlphaFoldDB" id="A0A9P8LH25"/>
<dbReference type="EMBL" id="JAGHQM010000134">
    <property type="protein sequence ID" value="KAH0565119.1"/>
    <property type="molecule type" value="Genomic_DNA"/>
</dbReference>
<keyword evidence="1" id="KW-1133">Transmembrane helix</keyword>
<feature type="transmembrane region" description="Helical" evidence="1">
    <location>
        <begin position="238"/>
        <end position="259"/>
    </location>
</feature>
<protein>
    <submittedName>
        <fullName evidence="2">Uncharacterized protein</fullName>
    </submittedName>
</protein>